<comment type="caution">
    <text evidence="3">The sequence shown here is derived from an EMBL/GenBank/DDBJ whole genome shotgun (WGS) entry which is preliminary data.</text>
</comment>
<dbReference type="InterPro" id="IPR029063">
    <property type="entry name" value="SAM-dependent_MTases_sf"/>
</dbReference>
<evidence type="ECO:0000313" key="3">
    <source>
        <dbReference type="EMBL" id="RWZ78117.1"/>
    </source>
</evidence>
<dbReference type="InterPro" id="IPR047048">
    <property type="entry name" value="TlyA"/>
</dbReference>
<dbReference type="PANTHER" id="PTHR32319:SF0">
    <property type="entry name" value="BACTERIAL HEMOLYSIN-LIKE PROTEIN"/>
    <property type="match status" value="1"/>
</dbReference>
<keyword evidence="3" id="KW-0489">Methyltransferase</keyword>
<dbReference type="EMBL" id="SCKW01000031">
    <property type="protein sequence ID" value="RWZ78117.1"/>
    <property type="molecule type" value="Genomic_DNA"/>
</dbReference>
<protein>
    <submittedName>
        <fullName evidence="3">TlyA family RNA methyltransferase</fullName>
    </submittedName>
</protein>
<dbReference type="Gene3D" id="3.40.50.150">
    <property type="entry name" value="Vaccinia Virus protein VP39"/>
    <property type="match status" value="1"/>
</dbReference>
<dbReference type="GO" id="GO:0003723">
    <property type="term" value="F:RNA binding"/>
    <property type="evidence" value="ECO:0007669"/>
    <property type="project" value="UniProtKB-KW"/>
</dbReference>
<accession>A0A4V1J7B6</accession>
<organism evidence="3 4">
    <name type="scientific">Candidatus Chaera renei</name>
    <dbReference type="NCBI Taxonomy" id="2506947"/>
    <lineage>
        <taxon>Bacteria</taxon>
        <taxon>Candidatus Saccharimonadota</taxon>
        <taxon>Candidatus Saccharimonadia</taxon>
        <taxon>Candidatus Saccharimonadales</taxon>
        <taxon>Candidatus Saccharimonadaceae</taxon>
        <taxon>Candidatus Chaera</taxon>
    </lineage>
</organism>
<dbReference type="CDD" id="cd02440">
    <property type="entry name" value="AdoMet_MTases"/>
    <property type="match status" value="1"/>
</dbReference>
<reference evidence="3" key="1">
    <citation type="submission" date="2019-01" db="EMBL/GenBank/DDBJ databases">
        <title>Genomic signatures and co-occurrence patterns of the ultra-small Saccharimodia (Patescibacteria phylum) suggest a symbiotic lifestyle.</title>
        <authorList>
            <person name="Lemos L."/>
            <person name="Medeiros J."/>
            <person name="Andreote F."/>
            <person name="Fernandes G."/>
            <person name="Varani A."/>
            <person name="Oliveira G."/>
            <person name="Pylro V."/>
        </authorList>
    </citation>
    <scope>NUCLEOTIDE SEQUENCE [LARGE SCALE GENOMIC DNA]</scope>
    <source>
        <strain evidence="3">AMD01</strain>
    </source>
</reference>
<sequence length="177" mass="19715">DFNHKTVLDIGASTGGFTDYALRRGAKTVYAVDVGSSQLHPSLLEDARVVCLEKTDIRDVAAASSAGRARLPERPDIILADLSFISLRLVLPHIGSLAGKYTVLVLLFKPQFEAGRTNLSRGVVKNDTVRRRLLKQFEAWLAPDFQILAKTDSPIKGTKGNRETFYMLKVRSQRFKR</sequence>
<keyword evidence="3" id="KW-0808">Transferase</keyword>
<dbReference type="Proteomes" id="UP000289269">
    <property type="component" value="Unassembled WGS sequence"/>
</dbReference>
<proteinExistence type="predicted"/>
<feature type="domain" description="Ribosomal RNA methyltransferase FtsJ" evidence="2">
    <location>
        <begin position="4"/>
        <end position="168"/>
    </location>
</feature>
<dbReference type="PANTHER" id="PTHR32319">
    <property type="entry name" value="BACTERIAL HEMOLYSIN-LIKE PROTEIN"/>
    <property type="match status" value="1"/>
</dbReference>
<name>A0A4V1J7B6_9BACT</name>
<dbReference type="InterPro" id="IPR002877">
    <property type="entry name" value="RNA_MeTrfase_FtsJ_dom"/>
</dbReference>
<keyword evidence="4" id="KW-1185">Reference proteome</keyword>
<dbReference type="Pfam" id="PF01728">
    <property type="entry name" value="FtsJ"/>
    <property type="match status" value="1"/>
</dbReference>
<dbReference type="AlphaFoldDB" id="A0A4V1J7B6"/>
<gene>
    <name evidence="3" type="ORF">EOT04_02810</name>
</gene>
<evidence type="ECO:0000259" key="2">
    <source>
        <dbReference type="Pfam" id="PF01728"/>
    </source>
</evidence>
<evidence type="ECO:0000256" key="1">
    <source>
        <dbReference type="ARBA" id="ARBA00022884"/>
    </source>
</evidence>
<dbReference type="GO" id="GO:0008168">
    <property type="term" value="F:methyltransferase activity"/>
    <property type="evidence" value="ECO:0007669"/>
    <property type="project" value="UniProtKB-KW"/>
</dbReference>
<dbReference type="GO" id="GO:0032259">
    <property type="term" value="P:methylation"/>
    <property type="evidence" value="ECO:0007669"/>
    <property type="project" value="UniProtKB-KW"/>
</dbReference>
<evidence type="ECO:0000313" key="4">
    <source>
        <dbReference type="Proteomes" id="UP000289269"/>
    </source>
</evidence>
<keyword evidence="1" id="KW-0694">RNA-binding</keyword>
<dbReference type="SUPFAM" id="SSF53335">
    <property type="entry name" value="S-adenosyl-L-methionine-dependent methyltransferases"/>
    <property type="match status" value="1"/>
</dbReference>
<feature type="non-terminal residue" evidence="3">
    <location>
        <position position="1"/>
    </location>
</feature>